<dbReference type="GO" id="GO:0006508">
    <property type="term" value="P:proteolysis"/>
    <property type="evidence" value="ECO:0007669"/>
    <property type="project" value="InterPro"/>
</dbReference>
<keyword evidence="2" id="KW-0645">Protease</keyword>
<reference evidence="2 4" key="1">
    <citation type="journal article" date="2011" name="Nature">
        <title>The Medicago genome provides insight into the evolution of rhizobial symbioses.</title>
        <authorList>
            <person name="Young N.D."/>
            <person name="Debelle F."/>
            <person name="Oldroyd G.E."/>
            <person name="Geurts R."/>
            <person name="Cannon S.B."/>
            <person name="Udvardi M.K."/>
            <person name="Benedito V.A."/>
            <person name="Mayer K.F."/>
            <person name="Gouzy J."/>
            <person name="Schoof H."/>
            <person name="Van de Peer Y."/>
            <person name="Proost S."/>
            <person name="Cook D.R."/>
            <person name="Meyers B.C."/>
            <person name="Spannagl M."/>
            <person name="Cheung F."/>
            <person name="De Mita S."/>
            <person name="Krishnakumar V."/>
            <person name="Gundlach H."/>
            <person name="Zhou S."/>
            <person name="Mudge J."/>
            <person name="Bharti A.K."/>
            <person name="Murray J.D."/>
            <person name="Naoumkina M.A."/>
            <person name="Rosen B."/>
            <person name="Silverstein K.A."/>
            <person name="Tang H."/>
            <person name="Rombauts S."/>
            <person name="Zhao P.X."/>
            <person name="Zhou P."/>
            <person name="Barbe V."/>
            <person name="Bardou P."/>
            <person name="Bechner M."/>
            <person name="Bellec A."/>
            <person name="Berger A."/>
            <person name="Berges H."/>
            <person name="Bidwell S."/>
            <person name="Bisseling T."/>
            <person name="Choisne N."/>
            <person name="Couloux A."/>
            <person name="Denny R."/>
            <person name="Deshpande S."/>
            <person name="Dai X."/>
            <person name="Doyle J.J."/>
            <person name="Dudez A.M."/>
            <person name="Farmer A.D."/>
            <person name="Fouteau S."/>
            <person name="Franken C."/>
            <person name="Gibelin C."/>
            <person name="Gish J."/>
            <person name="Goldstein S."/>
            <person name="Gonzalez A.J."/>
            <person name="Green P.J."/>
            <person name="Hallab A."/>
            <person name="Hartog M."/>
            <person name="Hua A."/>
            <person name="Humphray S.J."/>
            <person name="Jeong D.H."/>
            <person name="Jing Y."/>
            <person name="Jocker A."/>
            <person name="Kenton S.M."/>
            <person name="Kim D.J."/>
            <person name="Klee K."/>
            <person name="Lai H."/>
            <person name="Lang C."/>
            <person name="Lin S."/>
            <person name="Macmil S.L."/>
            <person name="Magdelenat G."/>
            <person name="Matthews L."/>
            <person name="McCorrison J."/>
            <person name="Monaghan E.L."/>
            <person name="Mun J.H."/>
            <person name="Najar F.Z."/>
            <person name="Nicholson C."/>
            <person name="Noirot C."/>
            <person name="O'Bleness M."/>
            <person name="Paule C.R."/>
            <person name="Poulain J."/>
            <person name="Prion F."/>
            <person name="Qin B."/>
            <person name="Qu C."/>
            <person name="Retzel E.F."/>
            <person name="Riddle C."/>
            <person name="Sallet E."/>
            <person name="Samain S."/>
            <person name="Samson N."/>
            <person name="Sanders I."/>
            <person name="Saurat O."/>
            <person name="Scarpelli C."/>
            <person name="Schiex T."/>
            <person name="Segurens B."/>
            <person name="Severin A.J."/>
            <person name="Sherrier D.J."/>
            <person name="Shi R."/>
            <person name="Sims S."/>
            <person name="Singer S.R."/>
            <person name="Sinharoy S."/>
            <person name="Sterck L."/>
            <person name="Viollet A."/>
            <person name="Wang B.B."/>
            <person name="Wang K."/>
            <person name="Wang M."/>
            <person name="Wang X."/>
            <person name="Warfsmann J."/>
            <person name="Weissenbach J."/>
            <person name="White D.D."/>
            <person name="White J.D."/>
            <person name="Wiley G.B."/>
            <person name="Wincker P."/>
            <person name="Xing Y."/>
            <person name="Yang L."/>
            <person name="Yao Z."/>
            <person name="Ying F."/>
            <person name="Zhai J."/>
            <person name="Zhou L."/>
            <person name="Zuber A."/>
            <person name="Denarie J."/>
            <person name="Dixon R.A."/>
            <person name="May G.D."/>
            <person name="Schwartz D.C."/>
            <person name="Rogers J."/>
            <person name="Quetier F."/>
            <person name="Town C.D."/>
            <person name="Roe B.A."/>
        </authorList>
    </citation>
    <scope>NUCLEOTIDE SEQUENCE [LARGE SCALE GENOMIC DNA]</scope>
    <source>
        <strain evidence="2">A17</strain>
        <strain evidence="3 4">cv. Jemalong A17</strain>
    </source>
</reference>
<protein>
    <submittedName>
        <fullName evidence="2">Serine carboxypeptidase-like protein</fullName>
    </submittedName>
</protein>
<proteinExistence type="inferred from homology"/>
<dbReference type="SUPFAM" id="SSF53474">
    <property type="entry name" value="alpha/beta-Hydrolases"/>
    <property type="match status" value="1"/>
</dbReference>
<dbReference type="HOGENOM" id="CLU_008523_6_2_1"/>
<dbReference type="AlphaFoldDB" id="G7IP29"/>
<reference evidence="2 4" key="2">
    <citation type="journal article" date="2014" name="BMC Genomics">
        <title>An improved genome release (version Mt4.0) for the model legume Medicago truncatula.</title>
        <authorList>
            <person name="Tang H."/>
            <person name="Krishnakumar V."/>
            <person name="Bidwell S."/>
            <person name="Rosen B."/>
            <person name="Chan A."/>
            <person name="Zhou S."/>
            <person name="Gentzbittel L."/>
            <person name="Childs K.L."/>
            <person name="Yandell M."/>
            <person name="Gundlach H."/>
            <person name="Mayer K.F."/>
            <person name="Schwartz D.C."/>
            <person name="Town C.D."/>
        </authorList>
    </citation>
    <scope>GENOME REANNOTATION</scope>
    <source>
        <strain evidence="3 4">cv. Jemalong A17</strain>
    </source>
</reference>
<reference evidence="3" key="3">
    <citation type="submission" date="2015-04" db="UniProtKB">
        <authorList>
            <consortium name="EnsemblPlants"/>
        </authorList>
    </citation>
    <scope>IDENTIFICATION</scope>
    <source>
        <strain evidence="3">cv. Jemalong A17</strain>
    </source>
</reference>
<evidence type="ECO:0000256" key="1">
    <source>
        <dbReference type="ARBA" id="ARBA00009431"/>
    </source>
</evidence>
<dbReference type="STRING" id="3880.G7IP29"/>
<dbReference type="PaxDb" id="3880-AES64114"/>
<dbReference type="eggNOG" id="KOG1282">
    <property type="taxonomic scope" value="Eukaryota"/>
</dbReference>
<name>G7IP29_MEDTR</name>
<accession>G7IP29</accession>
<comment type="similarity">
    <text evidence="1">Belongs to the peptidase S10 family.</text>
</comment>
<evidence type="ECO:0000313" key="4">
    <source>
        <dbReference type="Proteomes" id="UP000002051"/>
    </source>
</evidence>
<gene>
    <name evidence="2" type="ordered locus">MTR_2g018650</name>
</gene>
<dbReference type="MEROPS" id="S10.A05"/>
<organism evidence="2 4">
    <name type="scientific">Medicago truncatula</name>
    <name type="common">Barrel medic</name>
    <name type="synonym">Medicago tribuloides</name>
    <dbReference type="NCBI Taxonomy" id="3880"/>
    <lineage>
        <taxon>Eukaryota</taxon>
        <taxon>Viridiplantae</taxon>
        <taxon>Streptophyta</taxon>
        <taxon>Embryophyta</taxon>
        <taxon>Tracheophyta</taxon>
        <taxon>Spermatophyta</taxon>
        <taxon>Magnoliopsida</taxon>
        <taxon>eudicotyledons</taxon>
        <taxon>Gunneridae</taxon>
        <taxon>Pentapetalae</taxon>
        <taxon>rosids</taxon>
        <taxon>fabids</taxon>
        <taxon>Fabales</taxon>
        <taxon>Fabaceae</taxon>
        <taxon>Papilionoideae</taxon>
        <taxon>50 kb inversion clade</taxon>
        <taxon>NPAAA clade</taxon>
        <taxon>Hologalegina</taxon>
        <taxon>IRL clade</taxon>
        <taxon>Trifolieae</taxon>
        <taxon>Medicago</taxon>
    </lineage>
</organism>
<dbReference type="InterPro" id="IPR029058">
    <property type="entry name" value="AB_hydrolase_fold"/>
</dbReference>
<dbReference type="Proteomes" id="UP000002051">
    <property type="component" value="Chromosome 2"/>
</dbReference>
<keyword evidence="2" id="KW-0121">Carboxypeptidase</keyword>
<keyword evidence="4" id="KW-1185">Reference proteome</keyword>
<dbReference type="EnsemblPlants" id="AES64114">
    <property type="protein sequence ID" value="AES64114"/>
    <property type="gene ID" value="MTR_2g018650"/>
</dbReference>
<dbReference type="GO" id="GO:0004185">
    <property type="term" value="F:serine-type carboxypeptidase activity"/>
    <property type="evidence" value="ECO:0007669"/>
    <property type="project" value="InterPro"/>
</dbReference>
<dbReference type="Gene3D" id="3.40.50.12670">
    <property type="match status" value="1"/>
</dbReference>
<sequence>MGWPWLPLATPWFRQWNYPYLLSDYWANNDNVRKALHCIYAREALENGVVVPTIYLIQWIFDYHVNLSDKGYRSLIYSGDHDISIPFLDTQAWIRALNYSIVDDWRQWHTDDQVAGYSHNYS</sequence>
<dbReference type="EMBL" id="CM001218">
    <property type="protein sequence ID" value="AES64114.2"/>
    <property type="molecule type" value="Genomic_DNA"/>
</dbReference>
<accession>A0A0C3UYC5</accession>
<dbReference type="Pfam" id="PF00450">
    <property type="entry name" value="Peptidase_S10"/>
    <property type="match status" value="1"/>
</dbReference>
<evidence type="ECO:0000313" key="3">
    <source>
        <dbReference type="EnsemblPlants" id="AES64114"/>
    </source>
</evidence>
<evidence type="ECO:0000313" key="2">
    <source>
        <dbReference type="EMBL" id="AES64114.2"/>
    </source>
</evidence>
<dbReference type="InterPro" id="IPR001563">
    <property type="entry name" value="Peptidase_S10"/>
</dbReference>
<keyword evidence="2" id="KW-0378">Hydrolase</keyword>